<dbReference type="AlphaFoldDB" id="V6LK37"/>
<gene>
    <name evidence="2" type="ORF">SS50377_16100</name>
    <name evidence="3" type="ORF">SS50377_24119</name>
</gene>
<name>V6LK37_9EUKA</name>
<reference evidence="2 3" key="1">
    <citation type="journal article" date="2014" name="PLoS Genet.">
        <title>The Genome of Spironucleus salmonicida Highlights a Fish Pathogen Adapted to Fluctuating Environments.</title>
        <authorList>
            <person name="Xu F."/>
            <person name="Jerlstrom-Hultqvist J."/>
            <person name="Einarsson E."/>
            <person name="Astvaldsson A."/>
            <person name="Svard S.G."/>
            <person name="Andersson J.O."/>
        </authorList>
    </citation>
    <scope>NUCLEOTIDE SEQUENCE</scope>
    <source>
        <strain evidence="3">ATCC 50377</strain>
    </source>
</reference>
<dbReference type="EMBL" id="KI546128">
    <property type="protein sequence ID" value="EST44101.1"/>
    <property type="molecule type" value="Genomic_DNA"/>
</dbReference>
<evidence type="ECO:0008006" key="5">
    <source>
        <dbReference type="Google" id="ProtNLM"/>
    </source>
</evidence>
<dbReference type="Gene3D" id="6.10.140.1230">
    <property type="match status" value="1"/>
</dbReference>
<sequence length="190" mass="20837">MGGSQSLQDIIFDMNFQAKQLQKQADKSLSESNACREKAKQLLVQNQRELAQQQAQLSSVKNSQAISLQKLSTQLTAHVGELKLMAAGNQVSGNIKQVNHQLSKLLKAQDVIGAAKLLEDYQQNSGEMAMKQDVMQGVLQENMDGAAGVNKVQDIMVQLEIEAGIDSGNKLQGLGMTQEEKELQQRIDDL</sequence>
<reference evidence="3" key="2">
    <citation type="submission" date="2020-12" db="EMBL/GenBank/DDBJ databases">
        <title>New Spironucleus salmonicida genome in near-complete chromosomes.</title>
        <authorList>
            <person name="Xu F."/>
            <person name="Kurt Z."/>
            <person name="Jimenez-Gonzalez A."/>
            <person name="Astvaldsson A."/>
            <person name="Andersson J.O."/>
            <person name="Svard S.G."/>
        </authorList>
    </citation>
    <scope>NUCLEOTIDE SEQUENCE</scope>
    <source>
        <strain evidence="3">ATCC 50377</strain>
    </source>
</reference>
<proteinExistence type="predicted"/>
<dbReference type="VEuPathDB" id="GiardiaDB:SS50377_24119"/>
<evidence type="ECO:0000313" key="3">
    <source>
        <dbReference type="EMBL" id="KAH0574172.1"/>
    </source>
</evidence>
<organism evidence="2">
    <name type="scientific">Spironucleus salmonicida</name>
    <dbReference type="NCBI Taxonomy" id="348837"/>
    <lineage>
        <taxon>Eukaryota</taxon>
        <taxon>Metamonada</taxon>
        <taxon>Diplomonadida</taxon>
        <taxon>Hexamitidae</taxon>
        <taxon>Hexamitinae</taxon>
        <taxon>Spironucleus</taxon>
    </lineage>
</organism>
<evidence type="ECO:0000256" key="1">
    <source>
        <dbReference type="SAM" id="Coils"/>
    </source>
</evidence>
<dbReference type="EMBL" id="AUWU02000004">
    <property type="protein sequence ID" value="KAH0574172.1"/>
    <property type="molecule type" value="Genomic_DNA"/>
</dbReference>
<protein>
    <recommendedName>
        <fullName evidence="5">SNF7 family protein</fullName>
    </recommendedName>
</protein>
<keyword evidence="4" id="KW-1185">Reference proteome</keyword>
<feature type="coiled-coil region" evidence="1">
    <location>
        <begin position="36"/>
        <end position="63"/>
    </location>
</feature>
<dbReference type="Proteomes" id="UP000018208">
    <property type="component" value="Unassembled WGS sequence"/>
</dbReference>
<evidence type="ECO:0000313" key="4">
    <source>
        <dbReference type="Proteomes" id="UP000018208"/>
    </source>
</evidence>
<keyword evidence="1" id="KW-0175">Coiled coil</keyword>
<evidence type="ECO:0000313" key="2">
    <source>
        <dbReference type="EMBL" id="EST44101.1"/>
    </source>
</evidence>
<accession>V6LK37</accession>
<dbReference type="OrthoDB" id="10266568at2759"/>